<evidence type="ECO:0000256" key="1">
    <source>
        <dbReference type="ARBA" id="ARBA00022450"/>
    </source>
</evidence>
<dbReference type="PANTHER" id="PTHR43775">
    <property type="entry name" value="FATTY ACID SYNTHASE"/>
    <property type="match status" value="1"/>
</dbReference>
<keyword evidence="2" id="KW-0597">Phosphoprotein</keyword>
<dbReference type="InterPro" id="IPR014030">
    <property type="entry name" value="Ketoacyl_synth_N"/>
</dbReference>
<comment type="caution">
    <text evidence="7">The sequence shown here is derived from an EMBL/GenBank/DDBJ whole genome shotgun (WGS) entry which is preliminary data.</text>
</comment>
<keyword evidence="8" id="KW-1185">Reference proteome</keyword>
<dbReference type="EMBL" id="CAUYUJ010014260">
    <property type="protein sequence ID" value="CAK0839000.1"/>
    <property type="molecule type" value="Genomic_DNA"/>
</dbReference>
<dbReference type="InterPro" id="IPR014031">
    <property type="entry name" value="Ketoacyl_synth_C"/>
</dbReference>
<dbReference type="InterPro" id="IPR030834">
    <property type="entry name" value="PKS_assoc_dom"/>
</dbReference>
<dbReference type="InterPro" id="IPR016039">
    <property type="entry name" value="Thiolase-like"/>
</dbReference>
<comment type="similarity">
    <text evidence="4">Belongs to the thiolase-like superfamily. Beta-ketoacyl-ACP synthases family.</text>
</comment>
<dbReference type="Gene3D" id="3.40.47.10">
    <property type="match status" value="1"/>
</dbReference>
<dbReference type="PROSITE" id="PS00606">
    <property type="entry name" value="KS3_1"/>
    <property type="match status" value="1"/>
</dbReference>
<proteinExistence type="inferred from homology"/>
<dbReference type="InterPro" id="IPR020841">
    <property type="entry name" value="PKS_Beta-ketoAc_synthase_dom"/>
</dbReference>
<accession>A0ABN9T357</accession>
<dbReference type="InterPro" id="IPR018201">
    <property type="entry name" value="Ketoacyl_synth_AS"/>
</dbReference>
<dbReference type="InterPro" id="IPR050091">
    <property type="entry name" value="PKS_NRPS_Biosynth_Enz"/>
</dbReference>
<keyword evidence="1" id="KW-0596">Phosphopantetheine</keyword>
<feature type="region of interest" description="Disordered" evidence="5">
    <location>
        <begin position="779"/>
        <end position="798"/>
    </location>
</feature>
<reference evidence="7" key="1">
    <citation type="submission" date="2023-10" db="EMBL/GenBank/DDBJ databases">
        <authorList>
            <person name="Chen Y."/>
            <person name="Shah S."/>
            <person name="Dougan E. K."/>
            <person name="Thang M."/>
            <person name="Chan C."/>
        </authorList>
    </citation>
    <scope>NUCLEOTIDE SEQUENCE [LARGE SCALE GENOMIC DNA]</scope>
</reference>
<name>A0ABN9T357_9DINO</name>
<dbReference type="SMART" id="SM00825">
    <property type="entry name" value="PKS_KS"/>
    <property type="match status" value="1"/>
</dbReference>
<evidence type="ECO:0000313" key="8">
    <source>
        <dbReference type="Proteomes" id="UP001189429"/>
    </source>
</evidence>
<dbReference type="NCBIfam" id="TIGR04556">
    <property type="entry name" value="PKS_assoc"/>
    <property type="match status" value="1"/>
</dbReference>
<dbReference type="Pfam" id="PF02801">
    <property type="entry name" value="Ketoacyl-synt_C"/>
    <property type="match status" value="1"/>
</dbReference>
<evidence type="ECO:0000256" key="2">
    <source>
        <dbReference type="ARBA" id="ARBA00022553"/>
    </source>
</evidence>
<dbReference type="Pfam" id="PF00109">
    <property type="entry name" value="ketoacyl-synt"/>
    <property type="match status" value="1"/>
</dbReference>
<dbReference type="SUPFAM" id="SSF53901">
    <property type="entry name" value="Thiolase-like"/>
    <property type="match status" value="1"/>
</dbReference>
<feature type="domain" description="Ketosynthase family 3 (KS3)" evidence="6">
    <location>
        <begin position="329"/>
        <end position="752"/>
    </location>
</feature>
<evidence type="ECO:0000313" key="7">
    <source>
        <dbReference type="EMBL" id="CAK0839000.1"/>
    </source>
</evidence>
<evidence type="ECO:0000256" key="3">
    <source>
        <dbReference type="ARBA" id="ARBA00022679"/>
    </source>
</evidence>
<dbReference type="PROSITE" id="PS52004">
    <property type="entry name" value="KS3_2"/>
    <property type="match status" value="1"/>
</dbReference>
<gene>
    <name evidence="7" type="ORF">PCOR1329_LOCUS34794</name>
</gene>
<dbReference type="CDD" id="cd00833">
    <property type="entry name" value="PKS"/>
    <property type="match status" value="1"/>
</dbReference>
<organism evidence="7 8">
    <name type="scientific">Prorocentrum cordatum</name>
    <dbReference type="NCBI Taxonomy" id="2364126"/>
    <lineage>
        <taxon>Eukaryota</taxon>
        <taxon>Sar</taxon>
        <taxon>Alveolata</taxon>
        <taxon>Dinophyceae</taxon>
        <taxon>Prorocentrales</taxon>
        <taxon>Prorocentraceae</taxon>
        <taxon>Prorocentrum</taxon>
    </lineage>
</organism>
<evidence type="ECO:0000256" key="4">
    <source>
        <dbReference type="RuleBase" id="RU003694"/>
    </source>
</evidence>
<dbReference type="Proteomes" id="UP001189429">
    <property type="component" value="Unassembled WGS sequence"/>
</dbReference>
<evidence type="ECO:0000259" key="6">
    <source>
        <dbReference type="PROSITE" id="PS52004"/>
    </source>
</evidence>
<dbReference type="PANTHER" id="PTHR43775:SF37">
    <property type="entry name" value="SI:DKEY-61P9.11"/>
    <property type="match status" value="1"/>
</dbReference>
<sequence length="949" mass="101254">MAAPPLREGSLVAVGELRGRAARRAATGEACDVSGSSGQILELDGGGEECLLLTFEGVQARVGTAGLSSLRPEALRGADFVVGPRCDLGVFGQGAIDELVSKGYVVTRLLADEADVSKIHAVTGQISFDRVPSEIEPHYLGRDSREKTALLDLRSPAGVPEAVASALAAAEARFDELLELLAPLLDEHLGIRVASRSELLVRQTFVDAEEEARYPSRAELNGEERVYFRTLLKRRRVCLLHFLGPAAGSLTLIPRDAGGAGELEIQALPGTMVMFLTEMFRYSYACPAGPSLALQTWLLSRPPEFELGDIGGDLEVLAASTRGPRGPQGVSVAVNGISTCLGGDSKDYLCYWLMFAKAGADTFVEIPLTRWDHEVYCSATDVHTAQVTGTSYTKHQGYVDGIELFDSSFFGISVREASGMDPNQRKILEVVYEALNMGGYDMTALQRTPAHIGCFVGTSGTEWNMTERPQDTAGLGTHEAIMSNRCNFLMNLKGSSQTINTACSAGLVAMHTAKLHLMYRDFDPLAAVVAAGVNLAYSPVSFISASSGAMLSYKGRSFTFDVGADGYGRGEGASSVLMDIAELSPSVFALAAGSQSNQDGRSASITAPNGPSQEQCIRAALREASLGPAEVDCFECHGTGTALGDPIEVGAQRRICGSEAGRRALACTSSKTNLGHLEGGAGMAGFVKCCMQVMRAECGPNIHFREGNPHLNVEGFPCRFVSECLTFAHDSSYTGVSSFGFGGTNAHALAYGRNSATSRGIGQRSLRRVVMDRIRRAPPPDVAMLGSDPEQWESNGMPASEGQIGRVFRVELLEDGSVVWREAAERARALAGSTFHLTGSFNQWGLSMMQPSSGIPNLHVGEVCVPPEGEVLFRVVADGDPLAAYCPPWPRCTRKAAPVVGPGPPPPELHREAAWLIEGRPGQRFRVEFHCSDESTSVLWLRAGDAVSS</sequence>
<keyword evidence="3 4" id="KW-0808">Transferase</keyword>
<evidence type="ECO:0000256" key="5">
    <source>
        <dbReference type="SAM" id="MobiDB-lite"/>
    </source>
</evidence>
<protein>
    <recommendedName>
        <fullName evidence="6">Ketosynthase family 3 (KS3) domain-containing protein</fullName>
    </recommendedName>
</protein>